<dbReference type="AlphaFoldDB" id="A0A345C015"/>
<dbReference type="InterPro" id="IPR002816">
    <property type="entry name" value="TraB/PrgY/GumN_fam"/>
</dbReference>
<protein>
    <submittedName>
        <fullName evidence="2">TraB/GumN family protein</fullName>
    </submittedName>
</protein>
<organism evidence="2 3">
    <name type="scientific">Salicibibacter kimchii</name>
    <dbReference type="NCBI Taxonomy" id="2099786"/>
    <lineage>
        <taxon>Bacteria</taxon>
        <taxon>Bacillati</taxon>
        <taxon>Bacillota</taxon>
        <taxon>Bacilli</taxon>
        <taxon>Bacillales</taxon>
        <taxon>Bacillaceae</taxon>
        <taxon>Salicibibacter</taxon>
    </lineage>
</organism>
<dbReference type="EMBL" id="CP031092">
    <property type="protein sequence ID" value="AXF56546.1"/>
    <property type="molecule type" value="Genomic_DNA"/>
</dbReference>
<keyword evidence="3" id="KW-1185">Reference proteome</keyword>
<dbReference type="PANTHER" id="PTHR40590">
    <property type="entry name" value="CYTOPLASMIC PROTEIN-RELATED"/>
    <property type="match status" value="1"/>
</dbReference>
<evidence type="ECO:0000313" key="3">
    <source>
        <dbReference type="Proteomes" id="UP000252100"/>
    </source>
</evidence>
<gene>
    <name evidence="2" type="ORF">DT065_11270</name>
</gene>
<name>A0A345C015_9BACI</name>
<dbReference type="Proteomes" id="UP000252100">
    <property type="component" value="Chromosome"/>
</dbReference>
<dbReference type="PANTHER" id="PTHR40590:SF1">
    <property type="entry name" value="CYTOPLASMIC PROTEIN"/>
    <property type="match status" value="1"/>
</dbReference>
<feature type="signal peptide" evidence="1">
    <location>
        <begin position="1"/>
        <end position="17"/>
    </location>
</feature>
<dbReference type="CDD" id="cd14789">
    <property type="entry name" value="Tiki"/>
    <property type="match status" value="1"/>
</dbReference>
<dbReference type="InterPro" id="IPR047111">
    <property type="entry name" value="YbaP-like"/>
</dbReference>
<dbReference type="Pfam" id="PF01963">
    <property type="entry name" value="TraB_PrgY_gumN"/>
    <property type="match status" value="1"/>
</dbReference>
<evidence type="ECO:0000313" key="2">
    <source>
        <dbReference type="EMBL" id="AXF56546.1"/>
    </source>
</evidence>
<evidence type="ECO:0000256" key="1">
    <source>
        <dbReference type="SAM" id="SignalP"/>
    </source>
</evidence>
<dbReference type="OrthoDB" id="357294at2"/>
<proteinExistence type="predicted"/>
<feature type="chain" id="PRO_5038494417" evidence="1">
    <location>
        <begin position="18"/>
        <end position="234"/>
    </location>
</feature>
<dbReference type="PROSITE" id="PS51257">
    <property type="entry name" value="PROKAR_LIPOPROTEIN"/>
    <property type="match status" value="1"/>
</dbReference>
<dbReference type="KEGG" id="rue:DT065_11270"/>
<sequence>MRYKAFISMLLSILLLAACQNSSDGTGGFLWEVEEGDTNVYLQGTIHLGEEDFYPLQSNTEEAYEEADVVLPEINTNDIDTDDMQSHVMDLATYDGTMTLEDHLPADLYAEVEGTLESLGFEAKMFDNFQPWYIEMLLLQLAIEQTDYDAQHSVDQYFLDRAEEDGKEIVELESYEDQMEMLAGFSDDTQIECLKLLYRNGGTWTQNWNISLAFGEMEMLMRWLSRRMTIQMNI</sequence>
<reference evidence="2 3" key="1">
    <citation type="journal article" date="2018" name="J. Microbiol.">
        <title>Salicibibacter kimchii gen. nov., sp. nov., a moderately halophilic and alkalitolerant bacterium in the family Bacillaceae, isolated from kimchi.</title>
        <authorList>
            <person name="Jang J.Y."/>
            <person name="Oh Y.J."/>
            <person name="Lim S.K."/>
            <person name="Park H.K."/>
            <person name="Lee C."/>
            <person name="Kim J.Y."/>
            <person name="Lee M.A."/>
            <person name="Choi H.J."/>
        </authorList>
    </citation>
    <scope>NUCLEOTIDE SEQUENCE [LARGE SCALE GENOMIC DNA]</scope>
    <source>
        <strain evidence="2 3">NKC1-1</strain>
    </source>
</reference>
<keyword evidence="1" id="KW-0732">Signal</keyword>
<accession>A0A345C015</accession>